<feature type="transmembrane region" description="Helical" evidence="5">
    <location>
        <begin position="50"/>
        <end position="74"/>
    </location>
</feature>
<feature type="transmembrane region" description="Helical" evidence="5">
    <location>
        <begin position="388"/>
        <end position="409"/>
    </location>
</feature>
<evidence type="ECO:0000256" key="5">
    <source>
        <dbReference type="SAM" id="Phobius"/>
    </source>
</evidence>
<feature type="transmembrane region" description="Helical" evidence="5">
    <location>
        <begin position="14"/>
        <end position="38"/>
    </location>
</feature>
<evidence type="ECO:0000256" key="4">
    <source>
        <dbReference type="ARBA" id="ARBA00023136"/>
    </source>
</evidence>
<dbReference type="PANTHER" id="PTHR23528:SF1">
    <property type="entry name" value="MAJOR FACILITATOR SUPERFAMILY (MFS) PROFILE DOMAIN-CONTAINING PROTEIN"/>
    <property type="match status" value="1"/>
</dbReference>
<dbReference type="SUPFAM" id="SSF103473">
    <property type="entry name" value="MFS general substrate transporter"/>
    <property type="match status" value="1"/>
</dbReference>
<accession>A0ABW7ZAR0</accession>
<dbReference type="Pfam" id="PF07690">
    <property type="entry name" value="MFS_1"/>
    <property type="match status" value="2"/>
</dbReference>
<sequence>MTVAKAAHDSLPRLLTALFFGNTVMLALYVGVAGILIQSHLAEIDPANKVANVGLVAGVSAIFATVFNPIGGTLSDRTRSRFGRRNPWMIGGAVAALGAMALLGQADSVLFVLLAWCAGQSVMNLYQAALTAIVPDRVPENRRGTASAVVGLATNAGLILGSVVAAAFVTDIPLGYLIFGTAVVAGAIVVAVSTHDPRPGEYDTSVRRSGGLGRQLADFVSALGHHDFLWVFLGRATFMLGYFMIFLYTLFIFTDYIKLPAGLAPATAVALLTVTSVVTGAIAMIIGGPLSDRLDRRRAFVVVAGVVAALAMLIPLFAPTWPAMIVYGVIHGAAFGVYSAVDIAIVTLVLPSQGDAARDMGILNIANAGPQIAAPALASLVITAFGGYAALFVAGICISLVGALAVLPIRSIR</sequence>
<evidence type="ECO:0000259" key="6">
    <source>
        <dbReference type="PROSITE" id="PS50850"/>
    </source>
</evidence>
<dbReference type="EMBL" id="JBITGY010000018">
    <property type="protein sequence ID" value="MFI6505270.1"/>
    <property type="molecule type" value="Genomic_DNA"/>
</dbReference>
<organism evidence="7 8">
    <name type="scientific">Nonomuraea typhae</name>
    <dbReference type="NCBI Taxonomy" id="2603600"/>
    <lineage>
        <taxon>Bacteria</taxon>
        <taxon>Bacillati</taxon>
        <taxon>Actinomycetota</taxon>
        <taxon>Actinomycetes</taxon>
        <taxon>Streptosporangiales</taxon>
        <taxon>Streptosporangiaceae</taxon>
        <taxon>Nonomuraea</taxon>
    </lineage>
</organism>
<reference evidence="7 8" key="1">
    <citation type="submission" date="2024-10" db="EMBL/GenBank/DDBJ databases">
        <title>The Natural Products Discovery Center: Release of the First 8490 Sequenced Strains for Exploring Actinobacteria Biosynthetic Diversity.</title>
        <authorList>
            <person name="Kalkreuter E."/>
            <person name="Kautsar S.A."/>
            <person name="Yang D."/>
            <person name="Bader C.D."/>
            <person name="Teijaro C.N."/>
            <person name="Fluegel L."/>
            <person name="Davis C.M."/>
            <person name="Simpson J.R."/>
            <person name="Lauterbach L."/>
            <person name="Steele A.D."/>
            <person name="Gui C."/>
            <person name="Meng S."/>
            <person name="Li G."/>
            <person name="Viehrig K."/>
            <person name="Ye F."/>
            <person name="Su P."/>
            <person name="Kiefer A.F."/>
            <person name="Nichols A."/>
            <person name="Cepeda A.J."/>
            <person name="Yan W."/>
            <person name="Fan B."/>
            <person name="Jiang Y."/>
            <person name="Adhikari A."/>
            <person name="Zheng C.-J."/>
            <person name="Schuster L."/>
            <person name="Cowan T.M."/>
            <person name="Smanski M.J."/>
            <person name="Chevrette M.G."/>
            <person name="De Carvalho L.P.S."/>
            <person name="Shen B."/>
        </authorList>
    </citation>
    <scope>NUCLEOTIDE SEQUENCE [LARGE SCALE GENOMIC DNA]</scope>
    <source>
        <strain evidence="7 8">NPDC050545</strain>
    </source>
</reference>
<feature type="transmembrane region" description="Helical" evidence="5">
    <location>
        <begin position="86"/>
        <end position="103"/>
    </location>
</feature>
<feature type="transmembrane region" description="Helical" evidence="5">
    <location>
        <begin position="174"/>
        <end position="192"/>
    </location>
</feature>
<evidence type="ECO:0000256" key="3">
    <source>
        <dbReference type="ARBA" id="ARBA00022989"/>
    </source>
</evidence>
<gene>
    <name evidence="7" type="ORF">ACIBG2_48370</name>
</gene>
<evidence type="ECO:0000313" key="8">
    <source>
        <dbReference type="Proteomes" id="UP001612741"/>
    </source>
</evidence>
<keyword evidence="3 5" id="KW-1133">Transmembrane helix</keyword>
<feature type="transmembrane region" description="Helical" evidence="5">
    <location>
        <begin position="362"/>
        <end position="382"/>
    </location>
</feature>
<evidence type="ECO:0000256" key="2">
    <source>
        <dbReference type="ARBA" id="ARBA00022692"/>
    </source>
</evidence>
<dbReference type="Proteomes" id="UP001612741">
    <property type="component" value="Unassembled WGS sequence"/>
</dbReference>
<feature type="transmembrane region" description="Helical" evidence="5">
    <location>
        <begin position="228"/>
        <end position="251"/>
    </location>
</feature>
<comment type="caution">
    <text evidence="7">The sequence shown here is derived from an EMBL/GenBank/DDBJ whole genome shotgun (WGS) entry which is preliminary data.</text>
</comment>
<dbReference type="Gene3D" id="1.20.1250.20">
    <property type="entry name" value="MFS general substrate transporter like domains"/>
    <property type="match status" value="2"/>
</dbReference>
<feature type="transmembrane region" description="Helical" evidence="5">
    <location>
        <begin position="299"/>
        <end position="318"/>
    </location>
</feature>
<dbReference type="InterPro" id="IPR036259">
    <property type="entry name" value="MFS_trans_sf"/>
</dbReference>
<feature type="transmembrane region" description="Helical" evidence="5">
    <location>
        <begin position="324"/>
        <end position="350"/>
    </location>
</feature>
<name>A0ABW7ZAR0_9ACTN</name>
<evidence type="ECO:0000313" key="7">
    <source>
        <dbReference type="EMBL" id="MFI6505270.1"/>
    </source>
</evidence>
<feature type="domain" description="Major facilitator superfamily (MFS) profile" evidence="6">
    <location>
        <begin position="15"/>
        <end position="413"/>
    </location>
</feature>
<dbReference type="InterPro" id="IPR011701">
    <property type="entry name" value="MFS"/>
</dbReference>
<proteinExistence type="predicted"/>
<keyword evidence="4 5" id="KW-0472">Membrane</keyword>
<dbReference type="PANTHER" id="PTHR23528">
    <property type="match status" value="1"/>
</dbReference>
<feature type="transmembrane region" description="Helical" evidence="5">
    <location>
        <begin position="146"/>
        <end position="168"/>
    </location>
</feature>
<evidence type="ECO:0000256" key="1">
    <source>
        <dbReference type="ARBA" id="ARBA00004651"/>
    </source>
</evidence>
<comment type="subcellular location">
    <subcellularLocation>
        <location evidence="1">Cell membrane</location>
        <topology evidence="1">Multi-pass membrane protein</topology>
    </subcellularLocation>
</comment>
<keyword evidence="2 5" id="KW-0812">Transmembrane</keyword>
<feature type="transmembrane region" description="Helical" evidence="5">
    <location>
        <begin position="263"/>
        <end position="287"/>
    </location>
</feature>
<keyword evidence="8" id="KW-1185">Reference proteome</keyword>
<dbReference type="RefSeq" id="WP_397091344.1">
    <property type="nucleotide sequence ID" value="NZ_JBITGY010000018.1"/>
</dbReference>
<protein>
    <submittedName>
        <fullName evidence="7">MFS transporter</fullName>
    </submittedName>
</protein>
<dbReference type="PROSITE" id="PS50850">
    <property type="entry name" value="MFS"/>
    <property type="match status" value="1"/>
</dbReference>
<dbReference type="InterPro" id="IPR020846">
    <property type="entry name" value="MFS_dom"/>
</dbReference>